<proteinExistence type="predicted"/>
<name>A0A0P9F395_9CHLR</name>
<evidence type="ECO:0000313" key="2">
    <source>
        <dbReference type="Proteomes" id="UP000050509"/>
    </source>
</evidence>
<sequence>MPGSDTIVWVHGDCLSPSGPALLAHPDAPELW</sequence>
<dbReference type="EMBL" id="LJCR01003665">
    <property type="protein sequence ID" value="KPV45969.1"/>
    <property type="molecule type" value="Genomic_DNA"/>
</dbReference>
<protein>
    <submittedName>
        <fullName evidence="1">DNA polymerase</fullName>
    </submittedName>
</protein>
<gene>
    <name evidence="1" type="ORF">SE17_43815</name>
</gene>
<dbReference type="AlphaFoldDB" id="A0A0P9F395"/>
<keyword evidence="2" id="KW-1185">Reference proteome</keyword>
<dbReference type="Proteomes" id="UP000050509">
    <property type="component" value="Unassembled WGS sequence"/>
</dbReference>
<comment type="caution">
    <text evidence="1">The sequence shown here is derived from an EMBL/GenBank/DDBJ whole genome shotgun (WGS) entry which is preliminary data.</text>
</comment>
<feature type="non-terminal residue" evidence="1">
    <location>
        <position position="32"/>
    </location>
</feature>
<reference evidence="1 2" key="1">
    <citation type="submission" date="2015-09" db="EMBL/GenBank/DDBJ databases">
        <title>Draft genome sequence of Kouleothrix aurantiaca JCM 19913.</title>
        <authorList>
            <person name="Hemp J."/>
        </authorList>
    </citation>
    <scope>NUCLEOTIDE SEQUENCE [LARGE SCALE GENOMIC DNA]</scope>
    <source>
        <strain evidence="1 2">COM-B</strain>
    </source>
</reference>
<organism evidence="1 2">
    <name type="scientific">Kouleothrix aurantiaca</name>
    <dbReference type="NCBI Taxonomy" id="186479"/>
    <lineage>
        <taxon>Bacteria</taxon>
        <taxon>Bacillati</taxon>
        <taxon>Chloroflexota</taxon>
        <taxon>Chloroflexia</taxon>
        <taxon>Chloroflexales</taxon>
        <taxon>Roseiflexineae</taxon>
        <taxon>Roseiflexaceae</taxon>
        <taxon>Kouleothrix</taxon>
    </lineage>
</organism>
<evidence type="ECO:0000313" key="1">
    <source>
        <dbReference type="EMBL" id="KPV45969.1"/>
    </source>
</evidence>
<accession>A0A0P9F395</accession>